<keyword evidence="5" id="KW-1185">Reference proteome</keyword>
<evidence type="ECO:0000256" key="3">
    <source>
        <dbReference type="SAM" id="MobiDB-lite"/>
    </source>
</evidence>
<dbReference type="Proteomes" id="UP001500121">
    <property type="component" value="Unassembled WGS sequence"/>
</dbReference>
<dbReference type="PANTHER" id="PTHR48107:SF16">
    <property type="entry name" value="NADPH-DEPENDENT ALDEHYDE REDUCTASE 1, CHLOROPLASTIC"/>
    <property type="match status" value="1"/>
</dbReference>
<proteinExistence type="inferred from homology"/>
<dbReference type="PRINTS" id="PR00081">
    <property type="entry name" value="GDHRDH"/>
</dbReference>
<dbReference type="RefSeq" id="WP_345479853.1">
    <property type="nucleotide sequence ID" value="NZ_BAABLP010000002.1"/>
</dbReference>
<gene>
    <name evidence="4" type="ORF">GCM10025783_09420</name>
</gene>
<comment type="caution">
    <text evidence="4">The sequence shown here is derived from an EMBL/GenBank/DDBJ whole genome shotgun (WGS) entry which is preliminary data.</text>
</comment>
<evidence type="ECO:0000256" key="1">
    <source>
        <dbReference type="ARBA" id="ARBA00006484"/>
    </source>
</evidence>
<reference evidence="5" key="1">
    <citation type="journal article" date="2019" name="Int. J. Syst. Evol. Microbiol.">
        <title>The Global Catalogue of Microorganisms (GCM) 10K type strain sequencing project: providing services to taxonomists for standard genome sequencing and annotation.</title>
        <authorList>
            <consortium name="The Broad Institute Genomics Platform"/>
            <consortium name="The Broad Institute Genome Sequencing Center for Infectious Disease"/>
            <person name="Wu L."/>
            <person name="Ma J."/>
        </authorList>
    </citation>
    <scope>NUCLEOTIDE SEQUENCE [LARGE SCALE GENOMIC DNA]</scope>
    <source>
        <strain evidence="5">JCM 19015</strain>
    </source>
</reference>
<dbReference type="EMBL" id="BAABLP010000002">
    <property type="protein sequence ID" value="GAA4740577.1"/>
    <property type="molecule type" value="Genomic_DNA"/>
</dbReference>
<dbReference type="Pfam" id="PF13561">
    <property type="entry name" value="adh_short_C2"/>
    <property type="match status" value="1"/>
</dbReference>
<accession>A0ABP8YVA5</accession>
<evidence type="ECO:0000313" key="5">
    <source>
        <dbReference type="Proteomes" id="UP001500121"/>
    </source>
</evidence>
<dbReference type="PANTHER" id="PTHR48107">
    <property type="entry name" value="NADPH-DEPENDENT ALDEHYDE REDUCTASE-LIKE PROTEIN, CHLOROPLASTIC-RELATED"/>
    <property type="match status" value="1"/>
</dbReference>
<evidence type="ECO:0000256" key="2">
    <source>
        <dbReference type="ARBA" id="ARBA00023002"/>
    </source>
</evidence>
<protein>
    <submittedName>
        <fullName evidence="4">SDR family oxidoreductase</fullName>
    </submittedName>
</protein>
<dbReference type="InterPro" id="IPR036291">
    <property type="entry name" value="NAD(P)-bd_dom_sf"/>
</dbReference>
<dbReference type="Gene3D" id="3.40.50.720">
    <property type="entry name" value="NAD(P)-binding Rossmann-like Domain"/>
    <property type="match status" value="1"/>
</dbReference>
<evidence type="ECO:0000313" key="4">
    <source>
        <dbReference type="EMBL" id="GAA4740577.1"/>
    </source>
</evidence>
<name>A0ABP8YVA5_9MICO</name>
<sequence length="298" mass="31083">MTDQLTFDDPRTRFPKIDPRTDQIQDEPGLQSEMTPVPDLGEATYRGTGRLTGRKAIVTGGDSGIGGATAIAFAREGADVAIVHLPAEQSDADHVLEQIRAAGRTGVSIAGDLSDAAFARDAVQQAHEALGGLDALALVAGKQVTNTDVVELPDQQFVETYEVNVFAAFRMVQAAVPLLQPGSTIVLTASLETYQASPERIDYASTKAAINNLGKGLAQQLAPKGIRVNVVAPGPTWTALQVSKGIPAEEIEGYGSDTPLGRAAQPAEMAPAYVFFSSPESSFVVGATLAVNGGTPTP</sequence>
<keyword evidence="2" id="KW-0560">Oxidoreductase</keyword>
<dbReference type="SUPFAM" id="SSF51735">
    <property type="entry name" value="NAD(P)-binding Rossmann-fold domains"/>
    <property type="match status" value="1"/>
</dbReference>
<feature type="region of interest" description="Disordered" evidence="3">
    <location>
        <begin position="1"/>
        <end position="42"/>
    </location>
</feature>
<dbReference type="InterPro" id="IPR020904">
    <property type="entry name" value="Sc_DH/Rdtase_CS"/>
</dbReference>
<dbReference type="PROSITE" id="PS00061">
    <property type="entry name" value="ADH_SHORT"/>
    <property type="match status" value="1"/>
</dbReference>
<dbReference type="InterPro" id="IPR002347">
    <property type="entry name" value="SDR_fam"/>
</dbReference>
<organism evidence="4 5">
    <name type="scientific">Amnibacterium soli</name>
    <dbReference type="NCBI Taxonomy" id="1282736"/>
    <lineage>
        <taxon>Bacteria</taxon>
        <taxon>Bacillati</taxon>
        <taxon>Actinomycetota</taxon>
        <taxon>Actinomycetes</taxon>
        <taxon>Micrococcales</taxon>
        <taxon>Microbacteriaceae</taxon>
        <taxon>Amnibacterium</taxon>
    </lineage>
</organism>
<feature type="compositionally biased region" description="Basic and acidic residues" evidence="3">
    <location>
        <begin position="8"/>
        <end position="23"/>
    </location>
</feature>
<comment type="similarity">
    <text evidence="1">Belongs to the short-chain dehydrogenases/reductases (SDR) family.</text>
</comment>